<dbReference type="InterPro" id="IPR039661">
    <property type="entry name" value="ELP3"/>
</dbReference>
<keyword evidence="5" id="KW-0408">Iron</keyword>
<organism evidence="8 9">
    <name type="scientific">Marine Group III euryarchaeote CG-Epi1</name>
    <dbReference type="NCBI Taxonomy" id="1888995"/>
    <lineage>
        <taxon>Archaea</taxon>
        <taxon>Methanobacteriati</taxon>
        <taxon>Thermoplasmatota</taxon>
        <taxon>Thermoplasmata</taxon>
        <taxon>Candidatus Thermoprofundales</taxon>
    </lineage>
</organism>
<dbReference type="GO" id="GO:0046872">
    <property type="term" value="F:metal ion binding"/>
    <property type="evidence" value="ECO:0007669"/>
    <property type="project" value="UniProtKB-KW"/>
</dbReference>
<dbReference type="PANTHER" id="PTHR11135:SF0">
    <property type="entry name" value="ELONGATOR COMPLEX PROTEIN 3"/>
    <property type="match status" value="1"/>
</dbReference>
<sequence>MPEAFVPLTDFVNESKSIPRDHPLDKPVAKWVEEEVLDGEVVEAGVVILRTRGCYWSIKEGCSMCGYFNDTVPGGVSDDMLREQWRKVRPILKGKKYAKIYTSGSFIDPTEVPFDFADEVMSDMSDMGIEKVLIESLPEFVNPKNFAYTNSPKLEIAIGLESSSQVVLDKSVNKRLRWPHFVKVCKLARDNGAEVKAYILLKPPYLSEKEGIEDAVQSAIDAAPHVDKISINPVNVQKNTVVEKLWFRNEWTAPWLWSVVEVLQKCEDLPVRVYSDPTGGGTRRGAHNCHDCNKKVLEALKNHRLGLGDLKGLHCNCKSRWNVLVNQSKLRRNGSEPHGYRSGFTGGRHF</sequence>
<keyword evidence="2" id="KW-0004">4Fe-4S</keyword>
<dbReference type="InterPro" id="IPR058240">
    <property type="entry name" value="rSAM_sf"/>
</dbReference>
<evidence type="ECO:0000256" key="3">
    <source>
        <dbReference type="ARBA" id="ARBA00022691"/>
    </source>
</evidence>
<dbReference type="PANTHER" id="PTHR11135">
    <property type="entry name" value="HISTONE ACETYLTRANSFERASE-RELATED"/>
    <property type="match status" value="1"/>
</dbReference>
<dbReference type="SUPFAM" id="SSF102114">
    <property type="entry name" value="Radical SAM enzymes"/>
    <property type="match status" value="1"/>
</dbReference>
<dbReference type="PIRSF" id="PIRSF004954">
    <property type="entry name" value="Radical_SAM"/>
    <property type="match status" value="1"/>
</dbReference>
<proteinExistence type="predicted"/>
<evidence type="ECO:0000256" key="4">
    <source>
        <dbReference type="ARBA" id="ARBA00022723"/>
    </source>
</evidence>
<keyword evidence="6" id="KW-0411">Iron-sulfur</keyword>
<dbReference type="AlphaFoldDB" id="A0A1J5TGV0"/>
<dbReference type="InterPro" id="IPR006638">
    <property type="entry name" value="Elp3/MiaA/NifB-like_rSAM"/>
</dbReference>
<feature type="domain" description="Elp3/MiaA/NifB-like radical SAM core" evidence="7">
    <location>
        <begin position="44"/>
        <end position="265"/>
    </location>
</feature>
<evidence type="ECO:0000256" key="5">
    <source>
        <dbReference type="ARBA" id="ARBA00023004"/>
    </source>
</evidence>
<evidence type="ECO:0000313" key="8">
    <source>
        <dbReference type="EMBL" id="OIR20201.1"/>
    </source>
</evidence>
<dbReference type="SMART" id="SM00729">
    <property type="entry name" value="Elp3"/>
    <property type="match status" value="1"/>
</dbReference>
<protein>
    <submittedName>
        <fullName evidence="8">TIGR01210 family radical SAM protein</fullName>
    </submittedName>
</protein>
<dbReference type="Proteomes" id="UP000183080">
    <property type="component" value="Unassembled WGS sequence"/>
</dbReference>
<comment type="caution">
    <text evidence="8">The sequence shown here is derived from an EMBL/GenBank/DDBJ whole genome shotgun (WGS) entry which is preliminary data.</text>
</comment>
<dbReference type="EMBL" id="MIZA01000013">
    <property type="protein sequence ID" value="OIR20201.1"/>
    <property type="molecule type" value="Genomic_DNA"/>
</dbReference>
<dbReference type="InterPro" id="IPR005909">
    <property type="entry name" value="RaSEA"/>
</dbReference>
<evidence type="ECO:0000256" key="6">
    <source>
        <dbReference type="ARBA" id="ARBA00023014"/>
    </source>
</evidence>
<gene>
    <name evidence="8" type="ORF">BD935_05075</name>
</gene>
<name>A0A1J5TGV0_9ARCH</name>
<dbReference type="STRING" id="1888995.BD935_05075"/>
<evidence type="ECO:0000256" key="2">
    <source>
        <dbReference type="ARBA" id="ARBA00022485"/>
    </source>
</evidence>
<keyword evidence="4" id="KW-0479">Metal-binding</keyword>
<dbReference type="GO" id="GO:0051539">
    <property type="term" value="F:4 iron, 4 sulfur cluster binding"/>
    <property type="evidence" value="ECO:0007669"/>
    <property type="project" value="UniProtKB-KW"/>
</dbReference>
<evidence type="ECO:0000313" key="9">
    <source>
        <dbReference type="Proteomes" id="UP000183080"/>
    </source>
</evidence>
<dbReference type="GO" id="GO:0003824">
    <property type="term" value="F:catalytic activity"/>
    <property type="evidence" value="ECO:0007669"/>
    <property type="project" value="InterPro"/>
</dbReference>
<comment type="cofactor">
    <cofactor evidence="1">
        <name>[4Fe-4S] cluster</name>
        <dbReference type="ChEBI" id="CHEBI:49883"/>
    </cofactor>
</comment>
<reference evidence="8 9" key="1">
    <citation type="submission" date="2016-08" db="EMBL/GenBank/DDBJ databases">
        <title>New Insights into Marine Group III Euryarchaeota, from dark to light.</title>
        <authorList>
            <person name="Haro-Moreno J.M."/>
            <person name="Rodriguez-Valera F."/>
            <person name="Lopez-Garcia P."/>
            <person name="Moreira D."/>
            <person name="Martin-Cuadrado A.B."/>
        </authorList>
    </citation>
    <scope>NUCLEOTIDE SEQUENCE [LARGE SCALE GENOMIC DNA]</scope>
    <source>
        <strain evidence="8">CG-Epi1</strain>
    </source>
</reference>
<dbReference type="GO" id="GO:0005737">
    <property type="term" value="C:cytoplasm"/>
    <property type="evidence" value="ECO:0007669"/>
    <property type="project" value="TreeGrafter"/>
</dbReference>
<dbReference type="NCBIfam" id="TIGR01210">
    <property type="entry name" value="archaeosine biosynthesis radical SAM protein RaSEA"/>
    <property type="match status" value="1"/>
</dbReference>
<keyword evidence="3" id="KW-0949">S-adenosyl-L-methionine</keyword>
<dbReference type="GO" id="GO:0002926">
    <property type="term" value="P:tRNA wobble base 5-methoxycarbonylmethyl-2-thiouridinylation"/>
    <property type="evidence" value="ECO:0007669"/>
    <property type="project" value="TreeGrafter"/>
</dbReference>
<accession>A0A1J5TGV0</accession>
<evidence type="ECO:0000256" key="1">
    <source>
        <dbReference type="ARBA" id="ARBA00001966"/>
    </source>
</evidence>
<evidence type="ECO:0000259" key="7">
    <source>
        <dbReference type="SMART" id="SM00729"/>
    </source>
</evidence>